<organism evidence="1">
    <name type="scientific">marine metagenome</name>
    <dbReference type="NCBI Taxonomy" id="408172"/>
    <lineage>
        <taxon>unclassified sequences</taxon>
        <taxon>metagenomes</taxon>
        <taxon>ecological metagenomes</taxon>
    </lineage>
</organism>
<dbReference type="Pfam" id="PF13432">
    <property type="entry name" value="TPR_16"/>
    <property type="match status" value="1"/>
</dbReference>
<sequence length="176" mass="19316">MFKCNCAPQGTLKENMIKLLAVVTLLIAFLMIDVTHVRSMGNQDDTTSNPAKKDFADGKSAVYSGRFETATRLLKKVVAQEPKNADAHNYLGFSYRKIGKLDLAASSYKQVFSINPDHKGALEYQGELFLKLGNLSGANENLAKLEKLCPSTCKELAELKRAIADFTATHGDRKGT</sequence>
<dbReference type="AlphaFoldDB" id="A0A382KH93"/>
<dbReference type="Gene3D" id="1.25.40.10">
    <property type="entry name" value="Tetratricopeptide repeat domain"/>
    <property type="match status" value="1"/>
</dbReference>
<accession>A0A382KH93</accession>
<name>A0A382KH93_9ZZZZ</name>
<reference evidence="1" key="1">
    <citation type="submission" date="2018-05" db="EMBL/GenBank/DDBJ databases">
        <authorList>
            <person name="Lanie J.A."/>
            <person name="Ng W.-L."/>
            <person name="Kazmierczak K.M."/>
            <person name="Andrzejewski T.M."/>
            <person name="Davidsen T.M."/>
            <person name="Wayne K.J."/>
            <person name="Tettelin H."/>
            <person name="Glass J.I."/>
            <person name="Rusch D."/>
            <person name="Podicherti R."/>
            <person name="Tsui H.-C.T."/>
            <person name="Winkler M.E."/>
        </authorList>
    </citation>
    <scope>NUCLEOTIDE SEQUENCE</scope>
</reference>
<dbReference type="EMBL" id="UINC01080477">
    <property type="protein sequence ID" value="SVC23446.1"/>
    <property type="molecule type" value="Genomic_DNA"/>
</dbReference>
<evidence type="ECO:0000313" key="1">
    <source>
        <dbReference type="EMBL" id="SVC23446.1"/>
    </source>
</evidence>
<dbReference type="SUPFAM" id="SSF48452">
    <property type="entry name" value="TPR-like"/>
    <property type="match status" value="1"/>
</dbReference>
<gene>
    <name evidence="1" type="ORF">METZ01_LOCUS276300</name>
</gene>
<protein>
    <submittedName>
        <fullName evidence="1">Uncharacterized protein</fullName>
    </submittedName>
</protein>
<dbReference type="InterPro" id="IPR019734">
    <property type="entry name" value="TPR_rpt"/>
</dbReference>
<proteinExistence type="predicted"/>
<dbReference type="InterPro" id="IPR011990">
    <property type="entry name" value="TPR-like_helical_dom_sf"/>
</dbReference>
<dbReference type="SMART" id="SM00028">
    <property type="entry name" value="TPR"/>
    <property type="match status" value="1"/>
</dbReference>
<dbReference type="PROSITE" id="PS50005">
    <property type="entry name" value="TPR"/>
    <property type="match status" value="1"/>
</dbReference>